<dbReference type="Pfam" id="PF13374">
    <property type="entry name" value="TPR_10"/>
    <property type="match status" value="1"/>
</dbReference>
<evidence type="ECO:0000313" key="8">
    <source>
        <dbReference type="EMBL" id="MEJ1249024.1"/>
    </source>
</evidence>
<evidence type="ECO:0000256" key="2">
    <source>
        <dbReference type="ARBA" id="ARBA00022741"/>
    </source>
</evidence>
<dbReference type="CDD" id="cd14014">
    <property type="entry name" value="STKc_PknB_like"/>
    <property type="match status" value="1"/>
</dbReference>
<dbReference type="SUPFAM" id="SSF48452">
    <property type="entry name" value="TPR-like"/>
    <property type="match status" value="2"/>
</dbReference>
<feature type="transmembrane region" description="Helical" evidence="6">
    <location>
        <begin position="374"/>
        <end position="395"/>
    </location>
</feature>
<dbReference type="SUPFAM" id="SSF56112">
    <property type="entry name" value="Protein kinase-like (PK-like)"/>
    <property type="match status" value="1"/>
</dbReference>
<keyword evidence="6" id="KW-1133">Transmembrane helix</keyword>
<reference evidence="8 9" key="1">
    <citation type="journal article" date="2016" name="Antonie Van Leeuwenhoek">
        <title>Denitratimonas tolerans gen. nov., sp. nov., a denitrifying bacterium isolated from a bioreactor for tannery wastewater treatment.</title>
        <authorList>
            <person name="Han S.I."/>
            <person name="Kim J.O."/>
            <person name="Lee Y.R."/>
            <person name="Ekpeghere K.I."/>
            <person name="Koh S.C."/>
            <person name="Whang K.S."/>
        </authorList>
    </citation>
    <scope>NUCLEOTIDE SEQUENCE [LARGE SCALE GENOMIC DNA]</scope>
    <source>
        <strain evidence="8 9">KACC 17565</strain>
    </source>
</reference>
<organism evidence="8 9">
    <name type="scientific">Denitratimonas tolerans</name>
    <dbReference type="NCBI Taxonomy" id="1338420"/>
    <lineage>
        <taxon>Bacteria</taxon>
        <taxon>Pseudomonadati</taxon>
        <taxon>Pseudomonadota</taxon>
        <taxon>Gammaproteobacteria</taxon>
        <taxon>Lysobacterales</taxon>
        <taxon>Lysobacteraceae</taxon>
        <taxon>Denitratimonas</taxon>
    </lineage>
</organism>
<dbReference type="InterPro" id="IPR017441">
    <property type="entry name" value="Protein_kinase_ATP_BS"/>
</dbReference>
<keyword evidence="2 5" id="KW-0547">Nucleotide-binding</keyword>
<dbReference type="Pfam" id="PF00069">
    <property type="entry name" value="Pkinase"/>
    <property type="match status" value="1"/>
</dbReference>
<dbReference type="Proteomes" id="UP001364472">
    <property type="component" value="Unassembled WGS sequence"/>
</dbReference>
<dbReference type="SMART" id="SM00220">
    <property type="entry name" value="S_TKc"/>
    <property type="match status" value="1"/>
</dbReference>
<dbReference type="InterPro" id="IPR011009">
    <property type="entry name" value="Kinase-like_dom_sf"/>
</dbReference>
<dbReference type="Pfam" id="PF13424">
    <property type="entry name" value="TPR_12"/>
    <property type="match status" value="1"/>
</dbReference>
<evidence type="ECO:0000256" key="1">
    <source>
        <dbReference type="ARBA" id="ARBA00022679"/>
    </source>
</evidence>
<dbReference type="Gene3D" id="1.25.40.10">
    <property type="entry name" value="Tetratricopeptide repeat domain"/>
    <property type="match status" value="2"/>
</dbReference>
<dbReference type="PROSITE" id="PS00107">
    <property type="entry name" value="PROTEIN_KINASE_ATP"/>
    <property type="match status" value="1"/>
</dbReference>
<keyword evidence="6" id="KW-0472">Membrane</keyword>
<evidence type="ECO:0000259" key="7">
    <source>
        <dbReference type="PROSITE" id="PS50011"/>
    </source>
</evidence>
<dbReference type="PROSITE" id="PS50011">
    <property type="entry name" value="PROTEIN_KINASE_DOM"/>
    <property type="match status" value="1"/>
</dbReference>
<dbReference type="AlphaFoldDB" id="A0AAW9R535"/>
<evidence type="ECO:0000313" key="9">
    <source>
        <dbReference type="Proteomes" id="UP001364472"/>
    </source>
</evidence>
<keyword evidence="6" id="KW-0812">Transmembrane</keyword>
<dbReference type="Gene3D" id="1.10.510.10">
    <property type="entry name" value="Transferase(Phosphotransferase) domain 1"/>
    <property type="match status" value="1"/>
</dbReference>
<dbReference type="GO" id="GO:0004674">
    <property type="term" value="F:protein serine/threonine kinase activity"/>
    <property type="evidence" value="ECO:0007669"/>
    <property type="project" value="UniProtKB-EC"/>
</dbReference>
<keyword evidence="3 8" id="KW-0418">Kinase</keyword>
<keyword evidence="9" id="KW-1185">Reference proteome</keyword>
<dbReference type="EC" id="2.7.11.1" evidence="8"/>
<dbReference type="SMART" id="SM00028">
    <property type="entry name" value="TPR"/>
    <property type="match status" value="3"/>
</dbReference>
<comment type="caution">
    <text evidence="8">The sequence shown here is derived from an EMBL/GenBank/DDBJ whole genome shotgun (WGS) entry which is preliminary data.</text>
</comment>
<gene>
    <name evidence="8" type="ORF">WB794_04955</name>
</gene>
<dbReference type="InterPro" id="IPR019734">
    <property type="entry name" value="TPR_rpt"/>
</dbReference>
<sequence length="863" mass="92613">MDATERDQWREADRLFDALIELAPDARSRRVATLDISAGVRDKLEALLRRAGEASPLLDSDAALVSALPLPDGCAADPLLGRNLGDWHLLELLGRGGMAVVYRAERVGGDYRQQAAVKVLSLVLRSQDDHARFRRERRILAQLQHPHIARLLDGGIAADGTPYLAMSLIEGERIDAWCEHHQLDIPARVRLLHQVCGAVAHANRLLVVHRDIKPANILVDDDGSACLLDFGIARLLDGDTTGEATLTRAFTPDYAAPEQRAGDVPLSTAVDVYGLGAVLHRLLTGQSPRLDAAGDPVPASQVAAAAGNPLAAHALRGDLDAILAQAMAREPQARYAGADALAMDLHAWLYHRPIQARRASLRGRVARLVRRNPGASALAALCLVLGLGGIVAVLLGQQQVREQALELQTVVDFQSSMLRSVEPAQVGARIHAALDAALADVGLDPELRRRAIGQIDTVGLAIDSLDEGMLRRAVDAARRNLADQPRVQARLLQSLASIYIDLNRFDQAAPIQREALDLFHRTVGPGDPLTLASLREQVDLGMRSGQGIDEAAIEDMLARHRRHLGDDSFDTALARGLFARWHMDAGNLPRAEAELRAALARMEALRGSEDPNVVGERAVLGQLLLNAGRNDQAAELLQQALAAARRIHDAQSASVLSILSNLATALARQGRLDEAEAMHAEVFQAYRASLGARHPRTLIALNNLAADARKRGDYAAALPLQEQARAGMIEVLGAEHPLSLRMQMSLGEVRLGLGEATIAAGFLAEALAAWERLALSPSPPIARAQRHLGQALQAQGRVEDAAGAMQASWDTANAIGSREEQRATAAAFVALYASAPENAEPHARWLARLDALDAPDSGGTPPP</sequence>
<evidence type="ECO:0000256" key="6">
    <source>
        <dbReference type="SAM" id="Phobius"/>
    </source>
</evidence>
<evidence type="ECO:0000256" key="4">
    <source>
        <dbReference type="ARBA" id="ARBA00022840"/>
    </source>
</evidence>
<proteinExistence type="predicted"/>
<dbReference type="PANTHER" id="PTHR43289">
    <property type="entry name" value="MITOGEN-ACTIVATED PROTEIN KINASE KINASE KINASE 20-RELATED"/>
    <property type="match status" value="1"/>
</dbReference>
<name>A0AAW9R535_9GAMM</name>
<evidence type="ECO:0000256" key="3">
    <source>
        <dbReference type="ARBA" id="ARBA00022777"/>
    </source>
</evidence>
<accession>A0AAW9R535</accession>
<dbReference type="GO" id="GO:0005524">
    <property type="term" value="F:ATP binding"/>
    <property type="evidence" value="ECO:0007669"/>
    <property type="project" value="UniProtKB-UniRule"/>
</dbReference>
<protein>
    <submittedName>
        <fullName evidence="8">Serine/threonine-protein kinase</fullName>
        <ecNumber evidence="8">2.7.11.1</ecNumber>
    </submittedName>
</protein>
<feature type="domain" description="Protein kinase" evidence="7">
    <location>
        <begin position="87"/>
        <end position="349"/>
    </location>
</feature>
<dbReference type="Gene3D" id="3.30.200.20">
    <property type="entry name" value="Phosphorylase Kinase, domain 1"/>
    <property type="match status" value="1"/>
</dbReference>
<dbReference type="PROSITE" id="PS00108">
    <property type="entry name" value="PROTEIN_KINASE_ST"/>
    <property type="match status" value="1"/>
</dbReference>
<dbReference type="InterPro" id="IPR011990">
    <property type="entry name" value="TPR-like_helical_dom_sf"/>
</dbReference>
<dbReference type="RefSeq" id="WP_337334743.1">
    <property type="nucleotide sequence ID" value="NZ_JBBDHC010000005.1"/>
</dbReference>
<evidence type="ECO:0000256" key="5">
    <source>
        <dbReference type="PROSITE-ProRule" id="PRU10141"/>
    </source>
</evidence>
<keyword evidence="4 5" id="KW-0067">ATP-binding</keyword>
<dbReference type="InterPro" id="IPR000719">
    <property type="entry name" value="Prot_kinase_dom"/>
</dbReference>
<dbReference type="InterPro" id="IPR008271">
    <property type="entry name" value="Ser/Thr_kinase_AS"/>
</dbReference>
<dbReference type="PANTHER" id="PTHR43289:SF34">
    <property type="entry name" value="SERINE_THREONINE-PROTEIN KINASE YBDM-RELATED"/>
    <property type="match status" value="1"/>
</dbReference>
<dbReference type="EMBL" id="JBBDHC010000005">
    <property type="protein sequence ID" value="MEJ1249024.1"/>
    <property type="molecule type" value="Genomic_DNA"/>
</dbReference>
<feature type="binding site" evidence="5">
    <location>
        <position position="118"/>
    </location>
    <ligand>
        <name>ATP</name>
        <dbReference type="ChEBI" id="CHEBI:30616"/>
    </ligand>
</feature>
<keyword evidence="1 8" id="KW-0808">Transferase</keyword>